<organism evidence="8 9">
    <name type="scientific">Deinandra increscens subsp. villosa</name>
    <dbReference type="NCBI Taxonomy" id="3103831"/>
    <lineage>
        <taxon>Eukaryota</taxon>
        <taxon>Viridiplantae</taxon>
        <taxon>Streptophyta</taxon>
        <taxon>Embryophyta</taxon>
        <taxon>Tracheophyta</taxon>
        <taxon>Spermatophyta</taxon>
        <taxon>Magnoliopsida</taxon>
        <taxon>eudicotyledons</taxon>
        <taxon>Gunneridae</taxon>
        <taxon>Pentapetalae</taxon>
        <taxon>asterids</taxon>
        <taxon>campanulids</taxon>
        <taxon>Asterales</taxon>
        <taxon>Asteraceae</taxon>
        <taxon>Asteroideae</taxon>
        <taxon>Heliantheae alliance</taxon>
        <taxon>Madieae</taxon>
        <taxon>Madiinae</taxon>
        <taxon>Deinandra</taxon>
    </lineage>
</organism>
<dbReference type="InterPro" id="IPR003388">
    <property type="entry name" value="Reticulon"/>
</dbReference>
<evidence type="ECO:0000256" key="5">
    <source>
        <dbReference type="ARBA" id="ARBA00023136"/>
    </source>
</evidence>
<dbReference type="AlphaFoldDB" id="A0AAP0GYQ5"/>
<dbReference type="PANTHER" id="PTHR10994">
    <property type="entry name" value="RETICULON"/>
    <property type="match status" value="1"/>
</dbReference>
<dbReference type="InterPro" id="IPR045064">
    <property type="entry name" value="Reticulon-like"/>
</dbReference>
<evidence type="ECO:0000313" key="9">
    <source>
        <dbReference type="Proteomes" id="UP001408789"/>
    </source>
</evidence>
<comment type="caution">
    <text evidence="8">The sequence shown here is derived from an EMBL/GenBank/DDBJ whole genome shotgun (WGS) entry which is preliminary data.</text>
</comment>
<evidence type="ECO:0000256" key="2">
    <source>
        <dbReference type="ARBA" id="ARBA00022692"/>
    </source>
</evidence>
<evidence type="ECO:0000256" key="1">
    <source>
        <dbReference type="ARBA" id="ARBA00004477"/>
    </source>
</evidence>
<comment type="caution">
    <text evidence="6">Lacks conserved residue(s) required for the propagation of feature annotation.</text>
</comment>
<comment type="subcellular location">
    <subcellularLocation>
        <location evidence="1 6">Endoplasmic reticulum membrane</location>
        <topology evidence="1 6">Multi-pass membrane protein</topology>
    </subcellularLocation>
</comment>
<keyword evidence="2 6" id="KW-0812">Transmembrane</keyword>
<name>A0AAP0GYQ5_9ASTR</name>
<feature type="transmembrane region" description="Helical" evidence="6">
    <location>
        <begin position="6"/>
        <end position="25"/>
    </location>
</feature>
<sequence length="376" mass="42127">MAVSISVLVAIVSLHLMAFVLAIGAERRRSTAKVTPDQYDDFNYCVYASDASTAYGLSAFGLLLISQTVVNGVTKCLCFGKGLVRGLSRKLTIFFFIFSWISFLGAEACLLAGSAKNAYHTKYRTIYGGNDLSCETLRKGVFAGGAALTFISMVASIVYYLVHLKTDTGGWEKHESEGLGMSSLENQDRRNAVSDVLLWRNTRLSASILLGATAIWSLFEVYEYNLVSLICHMSIVAMLIIYVTYSMAKYTQWDLPDFEEITIPESAFKWLYRKTNNLLLKFYYTASGEDLVRFLATMASLWMISVIGSHFSSLNLVYLCFVCVGTLPALYERHESEVDYIVSKGMRDMKALLKQFDSNILSKIPRGQVKEKNKRK</sequence>
<keyword evidence="5 6" id="KW-0472">Membrane</keyword>
<feature type="transmembrane region" description="Helical" evidence="6">
    <location>
        <begin position="197"/>
        <end position="219"/>
    </location>
</feature>
<keyword evidence="9" id="KW-1185">Reference proteome</keyword>
<keyword evidence="3 6" id="KW-0256">Endoplasmic reticulum</keyword>
<accession>A0AAP0GYQ5</accession>
<gene>
    <name evidence="8" type="ORF">SSX86_017592</name>
</gene>
<dbReference type="Pfam" id="PF06749">
    <property type="entry name" value="DUF1218"/>
    <property type="match status" value="1"/>
</dbReference>
<feature type="transmembrane region" description="Helical" evidence="6">
    <location>
        <begin position="91"/>
        <end position="113"/>
    </location>
</feature>
<dbReference type="GO" id="GO:0005789">
    <property type="term" value="C:endoplasmic reticulum membrane"/>
    <property type="evidence" value="ECO:0007669"/>
    <property type="project" value="UniProtKB-SubCell"/>
</dbReference>
<proteinExistence type="predicted"/>
<dbReference type="PROSITE" id="PS50845">
    <property type="entry name" value="RETICULON"/>
    <property type="match status" value="1"/>
</dbReference>
<protein>
    <recommendedName>
        <fullName evidence="6">Reticulon-like protein</fullName>
    </recommendedName>
</protein>
<dbReference type="Pfam" id="PF02453">
    <property type="entry name" value="Reticulon"/>
    <property type="match status" value="1"/>
</dbReference>
<dbReference type="GO" id="GO:0009617">
    <property type="term" value="P:response to bacterium"/>
    <property type="evidence" value="ECO:0007669"/>
    <property type="project" value="InterPro"/>
</dbReference>
<dbReference type="Proteomes" id="UP001408789">
    <property type="component" value="Unassembled WGS sequence"/>
</dbReference>
<evidence type="ECO:0000256" key="3">
    <source>
        <dbReference type="ARBA" id="ARBA00022824"/>
    </source>
</evidence>
<evidence type="ECO:0000313" key="8">
    <source>
        <dbReference type="EMBL" id="KAK9063720.1"/>
    </source>
</evidence>
<feature type="domain" description="Reticulon" evidence="7">
    <location>
        <begin position="193"/>
        <end position="374"/>
    </location>
</feature>
<evidence type="ECO:0000256" key="4">
    <source>
        <dbReference type="ARBA" id="ARBA00022989"/>
    </source>
</evidence>
<dbReference type="PANTHER" id="PTHR10994:SF164">
    <property type="entry name" value="RETICULON-LIKE PROTEIN"/>
    <property type="match status" value="1"/>
</dbReference>
<evidence type="ECO:0000256" key="6">
    <source>
        <dbReference type="RuleBase" id="RU363132"/>
    </source>
</evidence>
<feature type="transmembrane region" description="Helical" evidence="6">
    <location>
        <begin position="225"/>
        <end position="245"/>
    </location>
</feature>
<dbReference type="EMBL" id="JBCNJP010000018">
    <property type="protein sequence ID" value="KAK9063720.1"/>
    <property type="molecule type" value="Genomic_DNA"/>
</dbReference>
<dbReference type="InterPro" id="IPR009606">
    <property type="entry name" value="DEAL/Modifying_wall_lignin1/2"/>
</dbReference>
<reference evidence="8 9" key="1">
    <citation type="submission" date="2024-04" db="EMBL/GenBank/DDBJ databases">
        <title>The reference genome of an endangered Asteraceae, Deinandra increscens subsp. villosa, native to the Central Coast of California.</title>
        <authorList>
            <person name="Guilliams M."/>
            <person name="Hasenstab-Lehman K."/>
            <person name="Meyer R."/>
            <person name="Mcevoy S."/>
        </authorList>
    </citation>
    <scope>NUCLEOTIDE SEQUENCE [LARGE SCALE GENOMIC DNA]</scope>
    <source>
        <tissue evidence="8">Leaf</tissue>
    </source>
</reference>
<feature type="transmembrane region" description="Helical" evidence="6">
    <location>
        <begin position="141"/>
        <end position="162"/>
    </location>
</feature>
<evidence type="ECO:0000259" key="7">
    <source>
        <dbReference type="PROSITE" id="PS50845"/>
    </source>
</evidence>
<keyword evidence="4 6" id="KW-1133">Transmembrane helix</keyword>